<evidence type="ECO:0000256" key="2">
    <source>
        <dbReference type="ARBA" id="ARBA00023002"/>
    </source>
</evidence>
<dbReference type="SUPFAM" id="SSF53383">
    <property type="entry name" value="PLP-dependent transferases"/>
    <property type="match status" value="1"/>
</dbReference>
<dbReference type="InterPro" id="IPR015421">
    <property type="entry name" value="PyrdxlP-dep_Trfase_major"/>
</dbReference>
<dbReference type="InterPro" id="IPR020581">
    <property type="entry name" value="GDC_P"/>
</dbReference>
<proteinExistence type="predicted"/>
<gene>
    <name evidence="5" type="ORF">METZ01_LOCUS356899</name>
</gene>
<dbReference type="EMBL" id="UINC01125896">
    <property type="protein sequence ID" value="SVD04045.1"/>
    <property type="molecule type" value="Genomic_DNA"/>
</dbReference>
<dbReference type="Gene3D" id="3.90.1150.10">
    <property type="entry name" value="Aspartate Aminotransferase, domain 1"/>
    <property type="match status" value="1"/>
</dbReference>
<reference evidence="5" key="1">
    <citation type="submission" date="2018-05" db="EMBL/GenBank/DDBJ databases">
        <authorList>
            <person name="Lanie J.A."/>
            <person name="Ng W.-L."/>
            <person name="Kazmierczak K.M."/>
            <person name="Andrzejewski T.M."/>
            <person name="Davidsen T.M."/>
            <person name="Wayne K.J."/>
            <person name="Tettelin H."/>
            <person name="Glass J.I."/>
            <person name="Rusch D."/>
            <person name="Podicherti R."/>
            <person name="Tsui H.-C.T."/>
            <person name="Winkler M.E."/>
        </authorList>
    </citation>
    <scope>NUCLEOTIDE SEQUENCE</scope>
</reference>
<dbReference type="PANTHER" id="PTHR11773:SF1">
    <property type="entry name" value="GLYCINE DEHYDROGENASE (DECARBOXYLATING), MITOCHONDRIAL"/>
    <property type="match status" value="1"/>
</dbReference>
<dbReference type="GO" id="GO:0030170">
    <property type="term" value="F:pyridoxal phosphate binding"/>
    <property type="evidence" value="ECO:0007669"/>
    <property type="project" value="TreeGrafter"/>
</dbReference>
<dbReference type="GO" id="GO:0019464">
    <property type="term" value="P:glycine decarboxylation via glycine cleavage system"/>
    <property type="evidence" value="ECO:0007669"/>
    <property type="project" value="TreeGrafter"/>
</dbReference>
<dbReference type="Gene3D" id="3.40.640.10">
    <property type="entry name" value="Type I PLP-dependent aspartate aminotransferase-like (Major domain)"/>
    <property type="match status" value="1"/>
</dbReference>
<name>A0A382S3H2_9ZZZZ</name>
<dbReference type="GO" id="GO:0005829">
    <property type="term" value="C:cytosol"/>
    <property type="evidence" value="ECO:0007669"/>
    <property type="project" value="TreeGrafter"/>
</dbReference>
<keyword evidence="2" id="KW-0560">Oxidoreductase</keyword>
<organism evidence="5">
    <name type="scientific">marine metagenome</name>
    <dbReference type="NCBI Taxonomy" id="408172"/>
    <lineage>
        <taxon>unclassified sequences</taxon>
        <taxon>metagenomes</taxon>
        <taxon>ecological metagenomes</taxon>
    </lineage>
</organism>
<dbReference type="AlphaFoldDB" id="A0A382S3H2"/>
<evidence type="ECO:0000313" key="5">
    <source>
        <dbReference type="EMBL" id="SVD04045.1"/>
    </source>
</evidence>
<evidence type="ECO:0000256" key="3">
    <source>
        <dbReference type="ARBA" id="ARBA00049026"/>
    </source>
</evidence>
<dbReference type="GO" id="GO:0004375">
    <property type="term" value="F:glycine dehydrogenase (decarboxylating) activity"/>
    <property type="evidence" value="ECO:0007669"/>
    <property type="project" value="UniProtKB-EC"/>
</dbReference>
<dbReference type="InterPro" id="IPR049315">
    <property type="entry name" value="GDC-P_N"/>
</dbReference>
<dbReference type="PANTHER" id="PTHR11773">
    <property type="entry name" value="GLYCINE DEHYDROGENASE, DECARBOXYLATING"/>
    <property type="match status" value="1"/>
</dbReference>
<dbReference type="GO" id="GO:0005960">
    <property type="term" value="C:glycine cleavage complex"/>
    <property type="evidence" value="ECO:0007669"/>
    <property type="project" value="TreeGrafter"/>
</dbReference>
<accession>A0A382S3H2</accession>
<protein>
    <recommendedName>
        <fullName evidence="1">glycine dehydrogenase (aminomethyl-transferring)</fullName>
        <ecNumber evidence="1">1.4.4.2</ecNumber>
    </recommendedName>
</protein>
<dbReference type="GO" id="GO:0016594">
    <property type="term" value="F:glycine binding"/>
    <property type="evidence" value="ECO:0007669"/>
    <property type="project" value="TreeGrafter"/>
</dbReference>
<dbReference type="InterPro" id="IPR015424">
    <property type="entry name" value="PyrdxlP-dep_Trfase"/>
</dbReference>
<feature type="domain" description="Glycine cleavage system P-protein N-terminal" evidence="4">
    <location>
        <begin position="8"/>
        <end position="114"/>
    </location>
</feature>
<dbReference type="Pfam" id="PF02347">
    <property type="entry name" value="GDC-P"/>
    <property type="match status" value="1"/>
</dbReference>
<comment type="catalytic activity">
    <reaction evidence="3">
        <text>N(6)-[(R)-lipoyl]-L-lysyl-[glycine-cleavage complex H protein] + glycine + H(+) = N(6)-[(R)-S(8)-aminomethyldihydrolipoyl]-L-lysyl-[glycine-cleavage complex H protein] + CO2</text>
        <dbReference type="Rhea" id="RHEA:24304"/>
        <dbReference type="Rhea" id="RHEA-COMP:10494"/>
        <dbReference type="Rhea" id="RHEA-COMP:10495"/>
        <dbReference type="ChEBI" id="CHEBI:15378"/>
        <dbReference type="ChEBI" id="CHEBI:16526"/>
        <dbReference type="ChEBI" id="CHEBI:57305"/>
        <dbReference type="ChEBI" id="CHEBI:83099"/>
        <dbReference type="ChEBI" id="CHEBI:83143"/>
        <dbReference type="EC" id="1.4.4.2"/>
    </reaction>
</comment>
<dbReference type="InterPro" id="IPR015422">
    <property type="entry name" value="PyrdxlP-dep_Trfase_small"/>
</dbReference>
<sequence>MSKYTFVDRHIGPRKKEIAEMLTAISYNSVEALITDAIPKDIRLESDLNLPKALTESRYIEHIKSLARKNKNYRSYIGMGYFNTILPGVIQRNILENPGWYTAYTPYQAEISQG</sequence>
<dbReference type="EC" id="1.4.4.2" evidence="1"/>
<evidence type="ECO:0000256" key="1">
    <source>
        <dbReference type="ARBA" id="ARBA00012134"/>
    </source>
</evidence>
<evidence type="ECO:0000259" key="4">
    <source>
        <dbReference type="Pfam" id="PF02347"/>
    </source>
</evidence>
<feature type="non-terminal residue" evidence="5">
    <location>
        <position position="114"/>
    </location>
</feature>